<dbReference type="RefSeq" id="WP_346056126.1">
    <property type="nucleotide sequence ID" value="NZ_BAABIB010000137.1"/>
</dbReference>
<dbReference type="Gene3D" id="3.40.50.2000">
    <property type="entry name" value="Glycogen Phosphorylase B"/>
    <property type="match status" value="2"/>
</dbReference>
<name>A0ABP8VJ12_9PSEU</name>
<gene>
    <name evidence="2" type="primary">neuC</name>
    <name evidence="2" type="ORF">GCM10023214_66910</name>
</gene>
<evidence type="ECO:0000313" key="2">
    <source>
        <dbReference type="EMBL" id="GAA4664489.1"/>
    </source>
</evidence>
<dbReference type="Pfam" id="PF02350">
    <property type="entry name" value="Epimerase_2"/>
    <property type="match status" value="1"/>
</dbReference>
<comment type="caution">
    <text evidence="2">The sequence shown here is derived from an EMBL/GenBank/DDBJ whole genome shotgun (WGS) entry which is preliminary data.</text>
</comment>
<protein>
    <submittedName>
        <fullName evidence="2">UDP-N-acetylglucosamine 2-epimerase</fullName>
    </submittedName>
</protein>
<dbReference type="EMBL" id="BAABIB010000137">
    <property type="protein sequence ID" value="GAA4664489.1"/>
    <property type="molecule type" value="Genomic_DNA"/>
</dbReference>
<keyword evidence="3" id="KW-1185">Reference proteome</keyword>
<evidence type="ECO:0000259" key="1">
    <source>
        <dbReference type="Pfam" id="PF02350"/>
    </source>
</evidence>
<dbReference type="NCBIfam" id="TIGR03568">
    <property type="entry name" value="NeuC_NnaA"/>
    <property type="match status" value="1"/>
</dbReference>
<dbReference type="PANTHER" id="PTHR43174:SF3">
    <property type="entry name" value="UDP-N-ACETYLGLUCOSAMINE 2-EPIMERASE"/>
    <property type="match status" value="1"/>
</dbReference>
<feature type="domain" description="UDP-N-acetylglucosamine 2-epimerase" evidence="1">
    <location>
        <begin position="24"/>
        <end position="369"/>
    </location>
</feature>
<sequence length="389" mass="41190">MTRRICVATGSRADYGPLRPLLARLREEPEADLRLLVSGGHLVAEQGLTIEAIRRDGHPVDAVVTNVLAGDSPHAMAKSFGVAAAGYADALLGLAPDLLVVLGDRYEALAVAAVAALSRIPVAHIAGGQVTRGAVDDSVRHAITKLANLHFTSTEEFRCRIVQLGEPADRVHLVGSLGLDEVLSRPRPRRAEVLGELGLPDGKPLILVTYHSVTADPADSAAGLAGLTAALDRFPQATIAFTASNVDSGGAEVNRRLREFVERNTDRSALFPSLGQQAYLDLVMSCDLVLGNSSSALIEAPAVQTPTVNIGRRQEGRPRAASVIDCGVDADEIVDAVRQALSPEHERVTATATSPYGDGKAAERIVHHLLREPLDGLLHKEFVDGGVRC</sequence>
<evidence type="ECO:0000313" key="3">
    <source>
        <dbReference type="Proteomes" id="UP001500192"/>
    </source>
</evidence>
<dbReference type="InterPro" id="IPR020004">
    <property type="entry name" value="UDP-GlcNAc_Epase"/>
</dbReference>
<reference evidence="3" key="1">
    <citation type="journal article" date="2019" name="Int. J. Syst. Evol. Microbiol.">
        <title>The Global Catalogue of Microorganisms (GCM) 10K type strain sequencing project: providing services to taxonomists for standard genome sequencing and annotation.</title>
        <authorList>
            <consortium name="The Broad Institute Genomics Platform"/>
            <consortium name="The Broad Institute Genome Sequencing Center for Infectious Disease"/>
            <person name="Wu L."/>
            <person name="Ma J."/>
        </authorList>
    </citation>
    <scope>NUCLEOTIDE SEQUENCE [LARGE SCALE GENOMIC DNA]</scope>
    <source>
        <strain evidence="3">JCM 18054</strain>
    </source>
</reference>
<dbReference type="InterPro" id="IPR003331">
    <property type="entry name" value="UDP_GlcNAc_Epimerase_2_dom"/>
</dbReference>
<dbReference type="PANTHER" id="PTHR43174">
    <property type="entry name" value="UDP-N-ACETYLGLUCOSAMINE 2-EPIMERASE"/>
    <property type="match status" value="1"/>
</dbReference>
<dbReference type="InterPro" id="IPR029767">
    <property type="entry name" value="WecB-like"/>
</dbReference>
<dbReference type="Proteomes" id="UP001500192">
    <property type="component" value="Unassembled WGS sequence"/>
</dbReference>
<accession>A0ABP8VJ12</accession>
<dbReference type="SUPFAM" id="SSF53756">
    <property type="entry name" value="UDP-Glycosyltransferase/glycogen phosphorylase"/>
    <property type="match status" value="1"/>
</dbReference>
<proteinExistence type="predicted"/>
<organism evidence="2 3">
    <name type="scientific">Amycolatopsis dongchuanensis</name>
    <dbReference type="NCBI Taxonomy" id="1070866"/>
    <lineage>
        <taxon>Bacteria</taxon>
        <taxon>Bacillati</taxon>
        <taxon>Actinomycetota</taxon>
        <taxon>Actinomycetes</taxon>
        <taxon>Pseudonocardiales</taxon>
        <taxon>Pseudonocardiaceae</taxon>
        <taxon>Amycolatopsis</taxon>
    </lineage>
</organism>